<accession>A0A3S2P910</accession>
<reference evidence="7 8" key="1">
    <citation type="submission" date="2018-11" db="EMBL/GenBank/DDBJ databases">
        <authorList>
            <person name="Lopez-Roques C."/>
            <person name="Donnadieu C."/>
            <person name="Bouchez O."/>
            <person name="Klopp C."/>
            <person name="Cabau C."/>
            <person name="Zahm M."/>
        </authorList>
    </citation>
    <scope>NUCLEOTIDE SEQUENCE [LARGE SCALE GENOMIC DNA]</scope>
    <source>
        <strain evidence="7">RS831</strain>
        <tissue evidence="7">Whole body</tissue>
    </source>
</reference>
<dbReference type="InterPro" id="IPR052035">
    <property type="entry name" value="ZnF_BED_domain_contain"/>
</dbReference>
<evidence type="ECO:0000256" key="5">
    <source>
        <dbReference type="ARBA" id="ARBA00023242"/>
    </source>
</evidence>
<evidence type="ECO:0000313" key="8">
    <source>
        <dbReference type="Proteomes" id="UP000283210"/>
    </source>
</evidence>
<comment type="subcellular location">
    <subcellularLocation>
        <location evidence="1">Nucleus</location>
    </subcellularLocation>
</comment>
<dbReference type="GO" id="GO:0008270">
    <property type="term" value="F:zinc ion binding"/>
    <property type="evidence" value="ECO:0007669"/>
    <property type="project" value="UniProtKB-KW"/>
</dbReference>
<proteinExistence type="predicted"/>
<evidence type="ECO:0000256" key="2">
    <source>
        <dbReference type="ARBA" id="ARBA00022723"/>
    </source>
</evidence>
<evidence type="ECO:0000256" key="4">
    <source>
        <dbReference type="ARBA" id="ARBA00022833"/>
    </source>
</evidence>
<evidence type="ECO:0000256" key="6">
    <source>
        <dbReference type="SAM" id="MobiDB-lite"/>
    </source>
</evidence>
<dbReference type="GO" id="GO:0005634">
    <property type="term" value="C:nucleus"/>
    <property type="evidence" value="ECO:0007669"/>
    <property type="project" value="UniProtKB-SubCell"/>
</dbReference>
<dbReference type="InterPro" id="IPR012337">
    <property type="entry name" value="RNaseH-like_sf"/>
</dbReference>
<feature type="compositionally biased region" description="Basic and acidic residues" evidence="6">
    <location>
        <begin position="226"/>
        <end position="242"/>
    </location>
</feature>
<keyword evidence="3" id="KW-0863">Zinc-finger</keyword>
<evidence type="ECO:0008006" key="9">
    <source>
        <dbReference type="Google" id="ProtNLM"/>
    </source>
</evidence>
<feature type="region of interest" description="Disordered" evidence="6">
    <location>
        <begin position="226"/>
        <end position="253"/>
    </location>
</feature>
<sequence length="334" mass="38683">MTKILNPKYKAPSRDTLSNHLIPAWYGVEKANLISELKHVSKAAITADGWTSFSQDHYLTVTLHYVKNGQAQEKVLKTKAVYQAQTGTAVAEEIDEILEEYGIREKIVAATVDNAGNMDVAIKKLHIIKFPCFAHTLNLGAQKLYNCPAISNWAARIRSVILWLKWSHMAKVVLKEKQDLLKLPKHMLLLDVKTRWNSLYLMMERFCEQFSAIQAAAIDPRIRKSMEKDRQLPEQEETQREGSEDEDEEEDDYVPPVKLKKTALEKLFEEEDNELQSFQLRQPILSLVQRVDQDIQLYRSLAPIPCKDNATLWWWSVFHPIREGVLHSWRHHQS</sequence>
<gene>
    <name evidence="7" type="ORF">OJAV_G00079010</name>
</gene>
<name>A0A3S2P910_ORYJA</name>
<keyword evidence="5" id="KW-0539">Nucleus</keyword>
<dbReference type="PANTHER" id="PTHR46481">
    <property type="entry name" value="ZINC FINGER BED DOMAIN-CONTAINING PROTEIN 4"/>
    <property type="match status" value="1"/>
</dbReference>
<dbReference type="OrthoDB" id="10050977at2759"/>
<evidence type="ECO:0000256" key="3">
    <source>
        <dbReference type="ARBA" id="ARBA00022771"/>
    </source>
</evidence>
<keyword evidence="4" id="KW-0862">Zinc</keyword>
<dbReference type="PANTHER" id="PTHR46481:SF10">
    <property type="entry name" value="ZINC FINGER BED DOMAIN-CONTAINING PROTEIN 39"/>
    <property type="match status" value="1"/>
</dbReference>
<dbReference type="AlphaFoldDB" id="A0A3S2P910"/>
<dbReference type="EMBL" id="CM012444">
    <property type="protein sequence ID" value="RVE69551.1"/>
    <property type="molecule type" value="Genomic_DNA"/>
</dbReference>
<keyword evidence="8" id="KW-1185">Reference proteome</keyword>
<protein>
    <recommendedName>
        <fullName evidence="9">DUF659 domain-containing protein</fullName>
    </recommendedName>
</protein>
<evidence type="ECO:0000313" key="7">
    <source>
        <dbReference type="EMBL" id="RVE69551.1"/>
    </source>
</evidence>
<dbReference type="Proteomes" id="UP000283210">
    <property type="component" value="Chromosome 8"/>
</dbReference>
<organism evidence="7 8">
    <name type="scientific">Oryzias javanicus</name>
    <name type="common">Javanese ricefish</name>
    <name type="synonym">Aplocheilus javanicus</name>
    <dbReference type="NCBI Taxonomy" id="123683"/>
    <lineage>
        <taxon>Eukaryota</taxon>
        <taxon>Metazoa</taxon>
        <taxon>Chordata</taxon>
        <taxon>Craniata</taxon>
        <taxon>Vertebrata</taxon>
        <taxon>Euteleostomi</taxon>
        <taxon>Actinopterygii</taxon>
        <taxon>Neopterygii</taxon>
        <taxon>Teleostei</taxon>
        <taxon>Neoteleostei</taxon>
        <taxon>Acanthomorphata</taxon>
        <taxon>Ovalentaria</taxon>
        <taxon>Atherinomorphae</taxon>
        <taxon>Beloniformes</taxon>
        <taxon>Adrianichthyidae</taxon>
        <taxon>Oryziinae</taxon>
        <taxon>Oryzias</taxon>
    </lineage>
</organism>
<keyword evidence="2" id="KW-0479">Metal-binding</keyword>
<feature type="compositionally biased region" description="Acidic residues" evidence="6">
    <location>
        <begin position="243"/>
        <end position="253"/>
    </location>
</feature>
<reference evidence="7 8" key="2">
    <citation type="submission" date="2019-01" db="EMBL/GenBank/DDBJ databases">
        <title>A chromosome length genome reference of the Java medaka (oryzias javanicus).</title>
        <authorList>
            <person name="Herpin A."/>
            <person name="Takehana Y."/>
            <person name="Naruse K."/>
            <person name="Ansai S."/>
            <person name="Kawaguchi M."/>
        </authorList>
    </citation>
    <scope>NUCLEOTIDE SEQUENCE [LARGE SCALE GENOMIC DNA]</scope>
    <source>
        <strain evidence="7">RS831</strain>
        <tissue evidence="7">Whole body</tissue>
    </source>
</reference>
<evidence type="ECO:0000256" key="1">
    <source>
        <dbReference type="ARBA" id="ARBA00004123"/>
    </source>
</evidence>
<dbReference type="SUPFAM" id="SSF53098">
    <property type="entry name" value="Ribonuclease H-like"/>
    <property type="match status" value="1"/>
</dbReference>